<sequence>MTMHMYVCWGTFLDKPVTDKDTEEDTSEDGLRFGASAMQGWRVEMEDSHTIITAMPGLPNHSFVAVYDGHGGSMCATYAGKEMMRFLRATPDYEAYVAQPAGGRNVELLCKALYTAYLDIDEALQKMRSRAFVTLLLPLLLTLLPPVPLLPPQVPEAQSASERSGCTALSAVITPNHIVVAHAGDSRAIICSGGRVAAATEDHKPYDAEEKARIEAAGGHVSMRRVDGDLAVSRALGDFQYKSRDLLPRNCKVTCVPDTLVYRRTPGDELLLLCCDGVWDVMNNDDCQRCAMEIFADGEARVGLACEELIDTCLARGSRDNMSVVMVAFKALKAGKGRGVAGRRAAREAEQAQKESRRDDPDFDPASAGNSSPPGRGV</sequence>
<gene>
    <name evidence="8" type="ORF">JKP88DRAFT_347472</name>
</gene>
<evidence type="ECO:0000259" key="7">
    <source>
        <dbReference type="PROSITE" id="PS51746"/>
    </source>
</evidence>
<name>A0A835ZAX4_9STRA</name>
<dbReference type="Proteomes" id="UP000664859">
    <property type="component" value="Unassembled WGS sequence"/>
</dbReference>
<dbReference type="SMART" id="SM00332">
    <property type="entry name" value="PP2Cc"/>
    <property type="match status" value="1"/>
</dbReference>
<dbReference type="InterPro" id="IPR036457">
    <property type="entry name" value="PPM-type-like_dom_sf"/>
</dbReference>
<evidence type="ECO:0000256" key="3">
    <source>
        <dbReference type="ARBA" id="ARBA00022801"/>
    </source>
</evidence>
<keyword evidence="3 5" id="KW-0378">Hydrolase</keyword>
<evidence type="ECO:0000256" key="2">
    <source>
        <dbReference type="ARBA" id="ARBA00022723"/>
    </source>
</evidence>
<organism evidence="8 9">
    <name type="scientific">Tribonema minus</name>
    <dbReference type="NCBI Taxonomy" id="303371"/>
    <lineage>
        <taxon>Eukaryota</taxon>
        <taxon>Sar</taxon>
        <taxon>Stramenopiles</taxon>
        <taxon>Ochrophyta</taxon>
        <taxon>PX clade</taxon>
        <taxon>Xanthophyceae</taxon>
        <taxon>Tribonematales</taxon>
        <taxon>Tribonemataceae</taxon>
        <taxon>Tribonema</taxon>
    </lineage>
</organism>
<accession>A0A835ZAX4</accession>
<dbReference type="OrthoDB" id="10264738at2759"/>
<evidence type="ECO:0000256" key="6">
    <source>
        <dbReference type="SAM" id="MobiDB-lite"/>
    </source>
</evidence>
<dbReference type="GO" id="GO:0004722">
    <property type="term" value="F:protein serine/threonine phosphatase activity"/>
    <property type="evidence" value="ECO:0007669"/>
    <property type="project" value="InterPro"/>
</dbReference>
<evidence type="ECO:0000313" key="8">
    <source>
        <dbReference type="EMBL" id="KAG5191027.1"/>
    </source>
</evidence>
<dbReference type="Pfam" id="PF00481">
    <property type="entry name" value="PP2C"/>
    <property type="match status" value="2"/>
</dbReference>
<dbReference type="PROSITE" id="PS01032">
    <property type="entry name" value="PPM_1"/>
    <property type="match status" value="1"/>
</dbReference>
<keyword evidence="9" id="KW-1185">Reference proteome</keyword>
<dbReference type="EMBL" id="JAFCMP010000024">
    <property type="protein sequence ID" value="KAG5191027.1"/>
    <property type="molecule type" value="Genomic_DNA"/>
</dbReference>
<keyword evidence="2" id="KW-0479">Metal-binding</keyword>
<dbReference type="InterPro" id="IPR001932">
    <property type="entry name" value="PPM-type_phosphatase-like_dom"/>
</dbReference>
<evidence type="ECO:0000313" key="9">
    <source>
        <dbReference type="Proteomes" id="UP000664859"/>
    </source>
</evidence>
<comment type="subcellular location">
    <subcellularLocation>
        <location evidence="1">Membrane</location>
        <topology evidence="1">Peripheral membrane protein</topology>
    </subcellularLocation>
</comment>
<dbReference type="InterPro" id="IPR015655">
    <property type="entry name" value="PP2C"/>
</dbReference>
<comment type="similarity">
    <text evidence="5">Belongs to the PP2C family.</text>
</comment>
<feature type="compositionally biased region" description="Basic and acidic residues" evidence="6">
    <location>
        <begin position="345"/>
        <end position="360"/>
    </location>
</feature>
<evidence type="ECO:0000256" key="1">
    <source>
        <dbReference type="ARBA" id="ARBA00004170"/>
    </source>
</evidence>
<dbReference type="GO" id="GO:0016020">
    <property type="term" value="C:membrane"/>
    <property type="evidence" value="ECO:0007669"/>
    <property type="project" value="UniProtKB-SubCell"/>
</dbReference>
<feature type="region of interest" description="Disordered" evidence="6">
    <location>
        <begin position="338"/>
        <end position="378"/>
    </location>
</feature>
<evidence type="ECO:0000256" key="4">
    <source>
        <dbReference type="ARBA" id="ARBA00022912"/>
    </source>
</evidence>
<dbReference type="SUPFAM" id="SSF81606">
    <property type="entry name" value="PP2C-like"/>
    <property type="match status" value="1"/>
</dbReference>
<protein>
    <submittedName>
        <fullName evidence="8">Phosphatase 2C-like domain-containing protein</fullName>
    </submittedName>
</protein>
<proteinExistence type="inferred from homology"/>
<keyword evidence="4 5" id="KW-0904">Protein phosphatase</keyword>
<reference evidence="8" key="1">
    <citation type="submission" date="2021-02" db="EMBL/GenBank/DDBJ databases">
        <title>First Annotated Genome of the Yellow-green Alga Tribonema minus.</title>
        <authorList>
            <person name="Mahan K.M."/>
        </authorList>
    </citation>
    <scope>NUCLEOTIDE SEQUENCE</scope>
    <source>
        <strain evidence="8">UTEX B ZZ1240</strain>
    </source>
</reference>
<dbReference type="AlphaFoldDB" id="A0A835ZAX4"/>
<dbReference type="Gene3D" id="3.60.40.10">
    <property type="entry name" value="PPM-type phosphatase domain"/>
    <property type="match status" value="1"/>
</dbReference>
<feature type="domain" description="PPM-type phosphatase" evidence="7">
    <location>
        <begin position="32"/>
        <end position="329"/>
    </location>
</feature>
<dbReference type="GO" id="GO:0046872">
    <property type="term" value="F:metal ion binding"/>
    <property type="evidence" value="ECO:0007669"/>
    <property type="project" value="UniProtKB-KW"/>
</dbReference>
<evidence type="ECO:0000256" key="5">
    <source>
        <dbReference type="RuleBase" id="RU003465"/>
    </source>
</evidence>
<comment type="caution">
    <text evidence="8">The sequence shown here is derived from an EMBL/GenBank/DDBJ whole genome shotgun (WGS) entry which is preliminary data.</text>
</comment>
<dbReference type="InterPro" id="IPR000222">
    <property type="entry name" value="PP2C_BS"/>
</dbReference>
<feature type="compositionally biased region" description="Polar residues" evidence="6">
    <location>
        <begin position="368"/>
        <end position="378"/>
    </location>
</feature>
<dbReference type="PROSITE" id="PS51746">
    <property type="entry name" value="PPM_2"/>
    <property type="match status" value="1"/>
</dbReference>
<dbReference type="CDD" id="cd00143">
    <property type="entry name" value="PP2Cc"/>
    <property type="match status" value="1"/>
</dbReference>
<dbReference type="PANTHER" id="PTHR47992">
    <property type="entry name" value="PROTEIN PHOSPHATASE"/>
    <property type="match status" value="1"/>
</dbReference>